<dbReference type="Pfam" id="PF00441">
    <property type="entry name" value="Acyl-CoA_dh_1"/>
    <property type="match status" value="1"/>
</dbReference>
<dbReference type="SUPFAM" id="SSF47203">
    <property type="entry name" value="Acyl-CoA dehydrogenase C-terminal domain-like"/>
    <property type="match status" value="1"/>
</dbReference>
<comment type="cofactor">
    <cofactor evidence="1 7">
        <name>FAD</name>
        <dbReference type="ChEBI" id="CHEBI:57692"/>
    </cofactor>
</comment>
<feature type="domain" description="Acyl-CoA dehydrogenase/oxidase C-terminal" evidence="8">
    <location>
        <begin position="247"/>
        <end position="395"/>
    </location>
</feature>
<dbReference type="Pfam" id="PF02771">
    <property type="entry name" value="Acyl-CoA_dh_N"/>
    <property type="match status" value="1"/>
</dbReference>
<dbReference type="AlphaFoldDB" id="A0AA86HZU4"/>
<evidence type="ECO:0000259" key="10">
    <source>
        <dbReference type="Pfam" id="PF02771"/>
    </source>
</evidence>
<dbReference type="GO" id="GO:0005737">
    <property type="term" value="C:cytoplasm"/>
    <property type="evidence" value="ECO:0007669"/>
    <property type="project" value="TreeGrafter"/>
</dbReference>
<dbReference type="FunFam" id="1.20.140.10:FF:000018">
    <property type="entry name" value="Acyl-CoA dehydrogenase family member 10"/>
    <property type="match status" value="1"/>
</dbReference>
<dbReference type="Gene3D" id="1.10.540.10">
    <property type="entry name" value="Acyl-CoA dehydrogenase/oxidase, N-terminal domain"/>
    <property type="match status" value="1"/>
</dbReference>
<dbReference type="EMBL" id="CP022674">
    <property type="protein sequence ID" value="AXI29237.1"/>
    <property type="molecule type" value="Genomic_DNA"/>
</dbReference>
<evidence type="ECO:0000256" key="4">
    <source>
        <dbReference type="ARBA" id="ARBA00022630"/>
    </source>
</evidence>
<dbReference type="RefSeq" id="WP_114895296.1">
    <property type="nucleotide sequence ID" value="NZ_CP022674.1"/>
</dbReference>
<dbReference type="InterPro" id="IPR006091">
    <property type="entry name" value="Acyl-CoA_Oxase/DH_mid-dom"/>
</dbReference>
<evidence type="ECO:0000313" key="12">
    <source>
        <dbReference type="Proteomes" id="UP000253834"/>
    </source>
</evidence>
<proteinExistence type="inferred from homology"/>
<protein>
    <submittedName>
        <fullName evidence="11">Acyl-CoA dehydrogenase</fullName>
    </submittedName>
</protein>
<sequence>MYFSYSDKVVKLQKELNSFMEEHIYPNERLYEQQLNEQPSRWSAVPPIMEELKEKAKQAGLWNLFLPESEYGAGLTNVEYAPLCEIMGRSIIGPEAFNCGAPDTGNMEVLVRYGTPEQKEKWLKPLLNGDIRSCFSMTEPDVGSSDATNIQCSIVREGDEYVINGRKWWSSGAGDPRCKIAIVMGKSDFTASKYEQQSMILVPLNTPGVKIERMLPVFGYDHAPHGHAEIHYDNVRVPASNMLLGEGKGFAIAQGRLGPGRIHHCMRLIGAAERALEELCKRIQSRSTFNKLLSQQGVIQEWVAESRIEIEQARLLTLKAAYMMDTVGNKKARKEIAMIKVIAPAMALKVIDRAIQAFGGAGVSEDTPLAALWANARTLRLADGPDEVHKAQLARLELKSYQEQEATYAHKGFV</sequence>
<keyword evidence="5 7" id="KW-0274">FAD</keyword>
<dbReference type="InterPro" id="IPR050741">
    <property type="entry name" value="Acyl-CoA_dehydrogenase"/>
</dbReference>
<dbReference type="SUPFAM" id="SSF56645">
    <property type="entry name" value="Acyl-CoA dehydrogenase NM domain-like"/>
    <property type="match status" value="1"/>
</dbReference>
<feature type="domain" description="Acyl-CoA dehydrogenase/oxidase N-terminal" evidence="10">
    <location>
        <begin position="11"/>
        <end position="130"/>
    </location>
</feature>
<reference evidence="11 12" key="1">
    <citation type="submission" date="2017-07" db="EMBL/GenBank/DDBJ databases">
        <title>Isolation and development of strain Bacillus megaterium SR7 for enhanced growth and metabolite production under supercritical carbon dioxide.</title>
        <authorList>
            <person name="Freedman A.J.E."/>
            <person name="Peet K.C."/>
            <person name="Boock J.T."/>
            <person name="Penn K."/>
            <person name="Prather K.L.J."/>
            <person name="Thompson J.R."/>
        </authorList>
    </citation>
    <scope>NUCLEOTIDE SEQUENCE [LARGE SCALE GENOMIC DNA]</scope>
    <source>
        <strain evidence="11 12">SR7</strain>
    </source>
</reference>
<feature type="domain" description="Acyl-CoA oxidase/dehydrogenase middle" evidence="9">
    <location>
        <begin position="134"/>
        <end position="235"/>
    </location>
</feature>
<evidence type="ECO:0000259" key="9">
    <source>
        <dbReference type="Pfam" id="PF02770"/>
    </source>
</evidence>
<evidence type="ECO:0000256" key="1">
    <source>
        <dbReference type="ARBA" id="ARBA00001974"/>
    </source>
</evidence>
<dbReference type="GO" id="GO:0050660">
    <property type="term" value="F:flavin adenine dinucleotide binding"/>
    <property type="evidence" value="ECO:0007669"/>
    <property type="project" value="InterPro"/>
</dbReference>
<organism evidence="11 12">
    <name type="scientific">Priestia megaterium</name>
    <name type="common">Bacillus megaterium</name>
    <dbReference type="NCBI Taxonomy" id="1404"/>
    <lineage>
        <taxon>Bacteria</taxon>
        <taxon>Bacillati</taxon>
        <taxon>Bacillota</taxon>
        <taxon>Bacilli</taxon>
        <taxon>Bacillales</taxon>
        <taxon>Bacillaceae</taxon>
        <taxon>Priestia</taxon>
    </lineage>
</organism>
<dbReference type="CDD" id="cd01155">
    <property type="entry name" value="ACAD_FadE2"/>
    <property type="match status" value="1"/>
</dbReference>
<comment type="similarity">
    <text evidence="2 7">Belongs to the acyl-CoA dehydrogenase family.</text>
</comment>
<comment type="subunit">
    <text evidence="3">Homodimer.</text>
</comment>
<dbReference type="Proteomes" id="UP000253834">
    <property type="component" value="Chromosome"/>
</dbReference>
<gene>
    <name evidence="11" type="ORF">CIB87_09490</name>
</gene>
<evidence type="ECO:0000313" key="11">
    <source>
        <dbReference type="EMBL" id="AXI29237.1"/>
    </source>
</evidence>
<evidence type="ECO:0000256" key="5">
    <source>
        <dbReference type="ARBA" id="ARBA00022827"/>
    </source>
</evidence>
<evidence type="ECO:0000256" key="3">
    <source>
        <dbReference type="ARBA" id="ARBA00011738"/>
    </source>
</evidence>
<name>A0AA86HZU4_PRIMG</name>
<accession>A0AA86HZU4</accession>
<dbReference type="Gene3D" id="1.20.140.10">
    <property type="entry name" value="Butyryl-CoA Dehydrogenase, subunit A, domain 3"/>
    <property type="match status" value="1"/>
</dbReference>
<dbReference type="InterPro" id="IPR009100">
    <property type="entry name" value="AcylCoA_DH/oxidase_NM_dom_sf"/>
</dbReference>
<evidence type="ECO:0000256" key="2">
    <source>
        <dbReference type="ARBA" id="ARBA00009347"/>
    </source>
</evidence>
<dbReference type="PANTHER" id="PTHR48083:SF13">
    <property type="entry name" value="ACYL-COA DEHYDROGENASE FAMILY MEMBER 11"/>
    <property type="match status" value="1"/>
</dbReference>
<evidence type="ECO:0000259" key="8">
    <source>
        <dbReference type="Pfam" id="PF00441"/>
    </source>
</evidence>
<dbReference type="InterPro" id="IPR046373">
    <property type="entry name" value="Acyl-CoA_Oxase/DH_mid-dom_sf"/>
</dbReference>
<dbReference type="InterPro" id="IPR037069">
    <property type="entry name" value="AcylCoA_DH/ox_N_sf"/>
</dbReference>
<evidence type="ECO:0000256" key="6">
    <source>
        <dbReference type="ARBA" id="ARBA00023002"/>
    </source>
</evidence>
<dbReference type="PANTHER" id="PTHR48083">
    <property type="entry name" value="MEDIUM-CHAIN SPECIFIC ACYL-COA DEHYDROGENASE, MITOCHONDRIAL-RELATED"/>
    <property type="match status" value="1"/>
</dbReference>
<dbReference type="GO" id="GO:0003995">
    <property type="term" value="F:acyl-CoA dehydrogenase activity"/>
    <property type="evidence" value="ECO:0007669"/>
    <property type="project" value="TreeGrafter"/>
</dbReference>
<keyword evidence="6 7" id="KW-0560">Oxidoreductase</keyword>
<dbReference type="InterPro" id="IPR013786">
    <property type="entry name" value="AcylCoA_DH/ox_N"/>
</dbReference>
<dbReference type="InterPro" id="IPR036250">
    <property type="entry name" value="AcylCo_DH-like_C"/>
</dbReference>
<dbReference type="FunFam" id="2.40.110.10:FF:000002">
    <property type="entry name" value="Acyl-CoA dehydrogenase fadE12"/>
    <property type="match status" value="1"/>
</dbReference>
<dbReference type="Pfam" id="PF02770">
    <property type="entry name" value="Acyl-CoA_dh_M"/>
    <property type="match status" value="1"/>
</dbReference>
<keyword evidence="4 7" id="KW-0285">Flavoprotein</keyword>
<evidence type="ECO:0000256" key="7">
    <source>
        <dbReference type="RuleBase" id="RU362125"/>
    </source>
</evidence>
<dbReference type="GO" id="GO:0033539">
    <property type="term" value="P:fatty acid beta-oxidation using acyl-CoA dehydrogenase"/>
    <property type="evidence" value="ECO:0007669"/>
    <property type="project" value="TreeGrafter"/>
</dbReference>
<dbReference type="InterPro" id="IPR009075">
    <property type="entry name" value="AcylCo_DH/oxidase_C"/>
</dbReference>
<dbReference type="Gene3D" id="2.40.110.10">
    <property type="entry name" value="Butyryl-CoA Dehydrogenase, subunit A, domain 2"/>
    <property type="match status" value="1"/>
</dbReference>